<gene>
    <name evidence="2" type="primary">HypJ</name>
</gene>
<evidence type="ECO:0000313" key="2">
    <source>
        <dbReference type="EMBL" id="AXX76226.1"/>
    </source>
</evidence>
<dbReference type="EMBL" id="MH107388">
    <property type="protein sequence ID" value="AXX76226.1"/>
    <property type="molecule type" value="Genomic_DNA"/>
</dbReference>
<proteinExistence type="predicted"/>
<keyword evidence="1" id="KW-1133">Transmembrane helix</keyword>
<evidence type="ECO:0000256" key="1">
    <source>
        <dbReference type="SAM" id="Phobius"/>
    </source>
</evidence>
<keyword evidence="1" id="KW-0472">Membrane</keyword>
<organism evidence="2">
    <name type="scientific">Babesia duncani</name>
    <dbReference type="NCBI Taxonomy" id="323732"/>
    <lineage>
        <taxon>Eukaryota</taxon>
        <taxon>Sar</taxon>
        <taxon>Alveolata</taxon>
        <taxon>Apicomplexa</taxon>
        <taxon>Aconoidasida</taxon>
        <taxon>Piroplasmida</taxon>
        <taxon>Babesiidae</taxon>
        <taxon>Babesia</taxon>
    </lineage>
</organism>
<feature type="transmembrane region" description="Helical" evidence="1">
    <location>
        <begin position="179"/>
        <end position="204"/>
    </location>
</feature>
<reference evidence="2" key="1">
    <citation type="journal article" date="2018" name="Int. J. Parasitol.">
        <title>Insights into the evolution and drug susceptibility of Babesia duncani from the sequence of its mitochondrial and apicoplast genomes.</title>
        <authorList>
            <person name="Virji A.Z."/>
            <person name="Thekkiniath J."/>
            <person name="Ma W."/>
            <person name="Lawres L."/>
            <person name="Knight J."/>
            <person name="Swei A."/>
            <person name="Roch K.L."/>
            <person name="Ben Mamoun C."/>
        </authorList>
    </citation>
    <scope>NUCLEOTIDE SEQUENCE</scope>
    <source>
        <strain evidence="2">WA-1</strain>
    </source>
</reference>
<accession>A0A385GNK9</accession>
<feature type="transmembrane region" description="Helical" evidence="1">
    <location>
        <begin position="13"/>
        <end position="33"/>
    </location>
</feature>
<dbReference type="AlphaFoldDB" id="A0A385GNK9"/>
<keyword evidence="1" id="KW-0812">Transmembrane</keyword>
<feature type="transmembrane region" description="Helical" evidence="1">
    <location>
        <begin position="253"/>
        <end position="274"/>
    </location>
</feature>
<name>A0A385GNK9_9APIC</name>
<sequence>MLKNLNKLIDPNYYIYILKKVIKIIKYCIYLIINYIKKQFYNLLNFIIYEIENFELLYLNIYYIKKYFYKFLNKIINIIENYEYHINSIIYHIKNYKYYLNLIINCIKNYKYYLNLIINYIKNYKYYLNLIINNIKQYYYNYSPIIKYLFKNYKNIYKYGFLKILNNYYKNNKYLHIGYTYNLLLVLIAILSKILILMGYTKYIELLKIFIINLFKSKKEDKYDLIENVKFIVSVIEQVFHLIVFLFEGILLQYTTMIELCNVLFLIICIKFIIKIWECLYYNKNEKYYIFSKFLTVPILEHFII</sequence>
<protein>
    <submittedName>
        <fullName evidence="2">Uncharacterized protein</fullName>
    </submittedName>
</protein>
<feature type="transmembrane region" description="Helical" evidence="1">
    <location>
        <begin position="40"/>
        <end position="64"/>
    </location>
</feature>